<evidence type="ECO:0000313" key="3">
    <source>
        <dbReference type="Proteomes" id="UP000567885"/>
    </source>
</evidence>
<protein>
    <submittedName>
        <fullName evidence="2">Uncharacterized protein</fullName>
    </submittedName>
</protein>
<dbReference type="Proteomes" id="UP000567885">
    <property type="component" value="Unassembled WGS sequence"/>
</dbReference>
<sequence length="494" mass="55408">MSSTSSETEVFTTPPSSPSGHSICFQQRTPIAPTFIAEEFDTATISQPRKALGICCSARDVWYSNRYWPEHKEFTALFSRAAETRNKFEPEFRKVWNSRGKRFLSTMPFVFELRMAGVRDHTSRQILLQSSIWIRTTDAAVHDLRLWKKLQKEVRKLGLDAPQYAPIYAESGLMSANDTVTVAKDKLSLEKGIKFSESITLHAHVSQQPGSESPCGRIFLISIVEKGEIVHQTVTSGHVILDYFLKRDQQRTVSWLQLLTGYNEEAELTIDSDSESDDEYDVELIENDDRDPVAIPATGQWDPKEQSLVWLSVVPHGAINFVDQVELQTTWFQQIRATRSRLSIPADFALISGPDYWQKNEFRGLRGFSKVSGVVWDHRLFTNGREVGIILNPMETTVSGILIPTQISFAVGGTTIPCTKICLDTPLSLGTSGAWVIDKTSNALCGAIIAIAAYEPFAFMVTAERLLLNITQYSKVATVVRVPMARGRWGYGGW</sequence>
<feature type="region of interest" description="Disordered" evidence="1">
    <location>
        <begin position="1"/>
        <end position="23"/>
    </location>
</feature>
<keyword evidence="3" id="KW-1185">Reference proteome</keyword>
<name>A0A8H5TBD1_FUSHE</name>
<accession>A0A8H5TBD1</accession>
<dbReference type="OrthoDB" id="4395072at2759"/>
<feature type="compositionally biased region" description="Low complexity" evidence="1">
    <location>
        <begin position="1"/>
        <end position="14"/>
    </location>
</feature>
<comment type="caution">
    <text evidence="2">The sequence shown here is derived from an EMBL/GenBank/DDBJ whole genome shotgun (WGS) entry which is preliminary data.</text>
</comment>
<reference evidence="2 3" key="1">
    <citation type="submission" date="2020-05" db="EMBL/GenBank/DDBJ databases">
        <title>Identification and distribution of gene clusters putatively required for synthesis of sphingolipid metabolism inhibitors in phylogenetically diverse species of the filamentous fungus Fusarium.</title>
        <authorList>
            <person name="Kim H.-S."/>
            <person name="Busman M."/>
            <person name="Brown D.W."/>
            <person name="Divon H."/>
            <person name="Uhlig S."/>
            <person name="Proctor R.H."/>
        </authorList>
    </citation>
    <scope>NUCLEOTIDE SEQUENCE [LARGE SCALE GENOMIC DNA]</scope>
    <source>
        <strain evidence="2 3">NRRL 20693</strain>
    </source>
</reference>
<gene>
    <name evidence="2" type="ORF">FHETE_6376</name>
</gene>
<dbReference type="AlphaFoldDB" id="A0A8H5TBD1"/>
<dbReference type="EMBL" id="JAAGWQ010000112">
    <property type="protein sequence ID" value="KAF5666075.1"/>
    <property type="molecule type" value="Genomic_DNA"/>
</dbReference>
<evidence type="ECO:0000313" key="2">
    <source>
        <dbReference type="EMBL" id="KAF5666075.1"/>
    </source>
</evidence>
<evidence type="ECO:0000256" key="1">
    <source>
        <dbReference type="SAM" id="MobiDB-lite"/>
    </source>
</evidence>
<proteinExistence type="predicted"/>
<organism evidence="2 3">
    <name type="scientific">Fusarium heterosporum</name>
    <dbReference type="NCBI Taxonomy" id="42747"/>
    <lineage>
        <taxon>Eukaryota</taxon>
        <taxon>Fungi</taxon>
        <taxon>Dikarya</taxon>
        <taxon>Ascomycota</taxon>
        <taxon>Pezizomycotina</taxon>
        <taxon>Sordariomycetes</taxon>
        <taxon>Hypocreomycetidae</taxon>
        <taxon>Hypocreales</taxon>
        <taxon>Nectriaceae</taxon>
        <taxon>Fusarium</taxon>
        <taxon>Fusarium heterosporum species complex</taxon>
    </lineage>
</organism>